<evidence type="ECO:0000256" key="5">
    <source>
        <dbReference type="ARBA" id="ARBA00022786"/>
    </source>
</evidence>
<organism evidence="9 10">
    <name type="scientific">Hipposideros armiger</name>
    <name type="common">Great Himalayan leaf-nosed bat</name>
    <dbReference type="NCBI Taxonomy" id="186990"/>
    <lineage>
        <taxon>Eukaryota</taxon>
        <taxon>Metazoa</taxon>
        <taxon>Chordata</taxon>
        <taxon>Craniata</taxon>
        <taxon>Vertebrata</taxon>
        <taxon>Euteleostomi</taxon>
        <taxon>Mammalia</taxon>
        <taxon>Eutheria</taxon>
        <taxon>Laurasiatheria</taxon>
        <taxon>Chiroptera</taxon>
        <taxon>Yinpterochiroptera</taxon>
        <taxon>Rhinolophoidea</taxon>
        <taxon>Hipposideridae</taxon>
        <taxon>Hipposideros</taxon>
    </lineage>
</organism>
<sequence length="1130" mass="125689">MLCWGYWSLGQPGISTNLRGIVAEPQVCGFISDRSVKEVACGGNHSVFLLEDGEVYTCGLNTKGQLGHEREGNKPGSFVGALPETPQKACLPGAIPDVLARGFLTCGPWALGISRKGFVTWSICTPLYVQCTRCYTSSNVRALVQPLMPPEGFMAEQIGALADQHIVHVACGESHSLALSDRGQLFSWGAGSDGQLGLMTTEDSVAVPRLIQKLNQQTILQVSCGNWHCLALAADGQFFTWGKNSHGQLGLGKEFSSQASPQRVRSLEGIPLAQVAAGGAHSFALSLSGAVFGWGMNNAGQLGLSDEEDRESPCHVKLLRTQKVVYISCGEEHTAVLTKSGGVFTFGAGSCGQLGHDSMNDEVNPRRVLELMGSEVTQIACGRQHTLAFVPSSGLIYAFGCGARGQLGTGHTCNVKCPSPVKGYWAAHSGQLSARADRFKYHIVKQIFSGGDQTFVLCSKYENYSPAVDFRTVNQAHYTSLINDETIAVWRQKLSEHNNANTINGVVQILSSAACWNGSFLEKKIDEHFKTSPRIPGIDLNSTRVLFEKLMNSQHSMILEQILNSFESCLIPQLSSSPPDVEAMRIYLILPEFPLLQDSKYYITLTIPLAMAILRLDTNPSKVLDNWWSQVCPKYFMKLVNLYKGAVVYLLRGRKTFLIPVLFNNYITAALKLLEKLYKVNLKVKHVEYDTFYIPEISSLVDIQEDYLMWFLHQAGMKARPSIIQDAVTLCSYPFIFDAQAKTKMLQTDAELQMQVAVNGANLQNVFMLLTLEPLLARSPFLVLHVRRNNLVGDSLRELSIHSDIDLKKPLKVIFDGEEAVDAGGVTKEFFLLLLKELLNPIYGMFTYYPDSNLLWFSDTCFVEHNWFHLIGITCGLAIYNSTVVDLHFPLALYKKLLNAKPGLEDLKELSPTEGRSLQELLDYPGEDIEETFCLNFTICRESYGVIEQRKLIPGGDKVTVCKDNRQEFVDAYVNYVFQISVHEWYTAFSSGFLKVCGGKVLELFQPSELRAMMVGSSNYNWEELEETAIYKGDYSATHPTVKLFWETFHEFPLEKKKKFLLFLTGSDRIPIYGMASLQIVIQSTASGEEYLPVAHTCYNLLDLPKYSSKETLRARLTQALDNYEGFSLA</sequence>
<dbReference type="InterPro" id="IPR009091">
    <property type="entry name" value="RCC1/BLIP-II"/>
</dbReference>
<dbReference type="CDD" id="cd00078">
    <property type="entry name" value="HECTc"/>
    <property type="match status" value="1"/>
</dbReference>
<evidence type="ECO:0000256" key="6">
    <source>
        <dbReference type="PROSITE-ProRule" id="PRU00104"/>
    </source>
</evidence>
<dbReference type="InterPro" id="IPR000569">
    <property type="entry name" value="HECT_dom"/>
</dbReference>
<dbReference type="InterPro" id="IPR051709">
    <property type="entry name" value="Ub-ligase/GTPase-reg"/>
</dbReference>
<dbReference type="GO" id="GO:0016567">
    <property type="term" value="P:protein ubiquitination"/>
    <property type="evidence" value="ECO:0007669"/>
    <property type="project" value="TreeGrafter"/>
</dbReference>
<evidence type="ECO:0000256" key="2">
    <source>
        <dbReference type="ARBA" id="ARBA00022490"/>
    </source>
</evidence>
<dbReference type="SUPFAM" id="SSF56204">
    <property type="entry name" value="Hect, E3 ligase catalytic domain"/>
    <property type="match status" value="1"/>
</dbReference>
<keyword evidence="3" id="KW-0808">Transferase</keyword>
<dbReference type="FunFam" id="2.130.10.30:FF:000012">
    <property type="entry name" value="probable E3 ubiquitin-protein ligase HERC3 isoform X1"/>
    <property type="match status" value="1"/>
</dbReference>
<dbReference type="FunFam" id="3.30.2160.10:FF:000004">
    <property type="entry name" value="probable E3 ubiquitin-protein ligase HERC4 isoform X1"/>
    <property type="match status" value="1"/>
</dbReference>
<dbReference type="GO" id="GO:0061630">
    <property type="term" value="F:ubiquitin protein ligase activity"/>
    <property type="evidence" value="ECO:0007669"/>
    <property type="project" value="TreeGrafter"/>
</dbReference>
<dbReference type="AlphaFoldDB" id="A0A8B7QA91"/>
<evidence type="ECO:0000259" key="8">
    <source>
        <dbReference type="PROSITE" id="PS50237"/>
    </source>
</evidence>
<reference evidence="10" key="1">
    <citation type="submission" date="2025-08" db="UniProtKB">
        <authorList>
            <consortium name="RefSeq"/>
        </authorList>
    </citation>
    <scope>IDENTIFICATION</scope>
    <source>
        <tissue evidence="10">Muscle</tissue>
    </source>
</reference>
<keyword evidence="2" id="KW-0963">Cytoplasm</keyword>
<evidence type="ECO:0000313" key="10">
    <source>
        <dbReference type="RefSeq" id="XP_019485381.1"/>
    </source>
</evidence>
<dbReference type="GeneID" id="109374882"/>
<feature type="active site" description="Glycyl thioester intermediate" evidence="6">
    <location>
        <position position="1098"/>
    </location>
</feature>
<feature type="repeat" description="RCC1" evidence="7">
    <location>
        <begin position="289"/>
        <end position="340"/>
    </location>
</feature>
<dbReference type="KEGG" id="hai:109374882"/>
<feature type="repeat" description="RCC1" evidence="7">
    <location>
        <begin position="341"/>
        <end position="392"/>
    </location>
</feature>
<dbReference type="OrthoDB" id="8068875at2759"/>
<evidence type="ECO:0000256" key="7">
    <source>
        <dbReference type="PROSITE-ProRule" id="PRU00235"/>
    </source>
</evidence>
<feature type="repeat" description="RCC1" evidence="7">
    <location>
        <begin position="394"/>
        <end position="460"/>
    </location>
</feature>
<dbReference type="InterPro" id="IPR000408">
    <property type="entry name" value="Reg_chr_condens"/>
</dbReference>
<feature type="domain" description="HECT" evidence="8">
    <location>
        <begin position="803"/>
        <end position="1130"/>
    </location>
</feature>
<dbReference type="FunFam" id="3.30.2410.10:FF:000003">
    <property type="entry name" value="probable E3 ubiquitin-protein ligase HERC4 isoform X1"/>
    <property type="match status" value="1"/>
</dbReference>
<dbReference type="PROSITE" id="PS00626">
    <property type="entry name" value="RCC1_2"/>
    <property type="match status" value="3"/>
</dbReference>
<dbReference type="Proteomes" id="UP000694851">
    <property type="component" value="Unplaced"/>
</dbReference>
<keyword evidence="4" id="KW-0677">Repeat</keyword>
<keyword evidence="5 6" id="KW-0833">Ubl conjugation pathway</keyword>
<dbReference type="SUPFAM" id="SSF50985">
    <property type="entry name" value="RCC1/BLIP-II"/>
    <property type="match status" value="1"/>
</dbReference>
<dbReference type="Gene3D" id="3.30.2160.10">
    <property type="entry name" value="Hect, E3 ligase catalytic domain"/>
    <property type="match status" value="1"/>
</dbReference>
<gene>
    <name evidence="10" type="primary">HERC3</name>
</gene>
<evidence type="ECO:0000256" key="4">
    <source>
        <dbReference type="ARBA" id="ARBA00022737"/>
    </source>
</evidence>
<feature type="repeat" description="RCC1" evidence="7">
    <location>
        <begin position="183"/>
        <end position="235"/>
    </location>
</feature>
<dbReference type="Pfam" id="PF00632">
    <property type="entry name" value="HECT"/>
    <property type="match status" value="1"/>
</dbReference>
<dbReference type="Gene3D" id="2.130.10.30">
    <property type="entry name" value="Regulator of chromosome condensation 1/beta-lactamase-inhibitor protein II"/>
    <property type="match status" value="3"/>
</dbReference>
<dbReference type="PROSITE" id="PS50237">
    <property type="entry name" value="HECT"/>
    <property type="match status" value="1"/>
</dbReference>
<dbReference type="Gene3D" id="3.90.1750.10">
    <property type="entry name" value="Hect, E3 ligase catalytic domains"/>
    <property type="match status" value="1"/>
</dbReference>
<dbReference type="InterPro" id="IPR035983">
    <property type="entry name" value="Hect_E3_ubiquitin_ligase"/>
</dbReference>
<evidence type="ECO:0000313" key="9">
    <source>
        <dbReference type="Proteomes" id="UP000694851"/>
    </source>
</evidence>
<protein>
    <submittedName>
        <fullName evidence="10">Probable E3 ubiquitin-protein ligase HERC3 isoform X1</fullName>
    </submittedName>
</protein>
<dbReference type="InterPro" id="IPR058923">
    <property type="entry name" value="RCC1-like_dom"/>
</dbReference>
<evidence type="ECO:0000256" key="3">
    <source>
        <dbReference type="ARBA" id="ARBA00022679"/>
    </source>
</evidence>
<accession>A0A8B7QA91</accession>
<dbReference type="CTD" id="8916"/>
<dbReference type="PROSITE" id="PS50012">
    <property type="entry name" value="RCC1_3"/>
    <property type="match status" value="6"/>
</dbReference>
<dbReference type="Gene3D" id="3.30.2410.10">
    <property type="entry name" value="Hect, E3 ligase catalytic domain"/>
    <property type="match status" value="1"/>
</dbReference>
<dbReference type="RefSeq" id="XP_019485381.1">
    <property type="nucleotide sequence ID" value="XM_019629836.1"/>
</dbReference>
<dbReference type="GO" id="GO:0005737">
    <property type="term" value="C:cytoplasm"/>
    <property type="evidence" value="ECO:0007669"/>
    <property type="project" value="UniProtKB-SubCell"/>
</dbReference>
<evidence type="ECO:0000256" key="1">
    <source>
        <dbReference type="ARBA" id="ARBA00004496"/>
    </source>
</evidence>
<comment type="subcellular location">
    <subcellularLocation>
        <location evidence="1">Cytoplasm</location>
    </subcellularLocation>
</comment>
<dbReference type="PRINTS" id="PR00633">
    <property type="entry name" value="RCCNDNSATION"/>
</dbReference>
<name>A0A8B7QA91_HIPAR</name>
<dbReference type="GO" id="GO:0006511">
    <property type="term" value="P:ubiquitin-dependent protein catabolic process"/>
    <property type="evidence" value="ECO:0007669"/>
    <property type="project" value="TreeGrafter"/>
</dbReference>
<keyword evidence="9" id="KW-1185">Reference proteome</keyword>
<dbReference type="PANTHER" id="PTHR45622">
    <property type="entry name" value="UBIQUITIN-PROTEIN LIGASE E3A-RELATED"/>
    <property type="match status" value="1"/>
</dbReference>
<proteinExistence type="predicted"/>
<dbReference type="SMART" id="SM00119">
    <property type="entry name" value="HECTc"/>
    <property type="match status" value="1"/>
</dbReference>
<feature type="repeat" description="RCC1" evidence="7">
    <location>
        <begin position="1"/>
        <end position="52"/>
    </location>
</feature>
<dbReference type="Pfam" id="PF25390">
    <property type="entry name" value="WD40_RLD"/>
    <property type="match status" value="1"/>
</dbReference>
<feature type="repeat" description="RCC1" evidence="7">
    <location>
        <begin position="236"/>
        <end position="288"/>
    </location>
</feature>
<dbReference type="PANTHER" id="PTHR45622:SF18">
    <property type="entry name" value="E3 UBIQUITIN-PROTEIN LIGASE HERC3-RELATED"/>
    <property type="match status" value="1"/>
</dbReference>